<dbReference type="VEuPathDB" id="TriTrypDB:TCDM_05687"/>
<dbReference type="GO" id="GO:0005737">
    <property type="term" value="C:cytoplasm"/>
    <property type="evidence" value="ECO:0007669"/>
    <property type="project" value="UniProtKB-ARBA"/>
</dbReference>
<evidence type="ECO:0000256" key="3">
    <source>
        <dbReference type="ARBA" id="ARBA00023139"/>
    </source>
</evidence>
<feature type="transmembrane region" description="Helical" evidence="6">
    <location>
        <begin position="242"/>
        <end position="259"/>
    </location>
</feature>
<dbReference type="PROSITE" id="PS50076">
    <property type="entry name" value="DNAJ_2"/>
    <property type="match status" value="1"/>
</dbReference>
<dbReference type="Proteomes" id="UP000246078">
    <property type="component" value="Unassembled WGS sequence"/>
</dbReference>
<dbReference type="PRINTS" id="PR00625">
    <property type="entry name" value="JDOMAIN"/>
</dbReference>
<dbReference type="VEuPathDB" id="TriTrypDB:TcCLB.510579.60"/>
<dbReference type="InterPro" id="IPR019396">
    <property type="entry name" value="TM_Fragile-X-F-assoc"/>
</dbReference>
<dbReference type="GO" id="GO:0016020">
    <property type="term" value="C:membrane"/>
    <property type="evidence" value="ECO:0007669"/>
    <property type="project" value="UniProtKB-SubCell"/>
</dbReference>
<dbReference type="AlphaFoldDB" id="A0A2V2WAW6"/>
<feature type="transmembrane region" description="Helical" evidence="6">
    <location>
        <begin position="271"/>
        <end position="290"/>
    </location>
</feature>
<evidence type="ECO:0000313" key="9">
    <source>
        <dbReference type="Proteomes" id="UP000246078"/>
    </source>
</evidence>
<dbReference type="InterPro" id="IPR036869">
    <property type="entry name" value="J_dom_sf"/>
</dbReference>
<organism evidence="8 9">
    <name type="scientific">Trypanosoma cruzi</name>
    <dbReference type="NCBI Taxonomy" id="5693"/>
    <lineage>
        <taxon>Eukaryota</taxon>
        <taxon>Discoba</taxon>
        <taxon>Euglenozoa</taxon>
        <taxon>Kinetoplastea</taxon>
        <taxon>Metakinetoplastina</taxon>
        <taxon>Trypanosomatida</taxon>
        <taxon>Trypanosomatidae</taxon>
        <taxon>Trypanosoma</taxon>
        <taxon>Schizotrypanum</taxon>
    </lineage>
</organism>
<dbReference type="VEuPathDB" id="TriTrypDB:TcG_03729"/>
<evidence type="ECO:0000256" key="5">
    <source>
        <dbReference type="ARBA" id="ARBA00023288"/>
    </source>
</evidence>
<feature type="transmembrane region" description="Helical" evidence="6">
    <location>
        <begin position="162"/>
        <end position="181"/>
    </location>
</feature>
<dbReference type="PANTHER" id="PTHR44027">
    <property type="entry name" value="DNAJ HOMOLOG SUBFAMILY C MEMBER 5 HOMOLOG"/>
    <property type="match status" value="1"/>
</dbReference>
<keyword evidence="2 6" id="KW-0472">Membrane</keyword>
<dbReference type="EMBL" id="PRFC01000124">
    <property type="protein sequence ID" value="PWV05780.1"/>
    <property type="molecule type" value="Genomic_DNA"/>
</dbReference>
<feature type="domain" description="J" evidence="7">
    <location>
        <begin position="9"/>
        <end position="72"/>
    </location>
</feature>
<keyword evidence="6" id="KW-1133">Transmembrane helix</keyword>
<dbReference type="VEuPathDB" id="TriTrypDB:C4B63_38g85"/>
<dbReference type="VEuPathDB" id="TriTrypDB:C3747_124g4"/>
<dbReference type="Gene3D" id="1.10.287.110">
    <property type="entry name" value="DnaJ domain"/>
    <property type="match status" value="1"/>
</dbReference>
<dbReference type="OrthoDB" id="10250354at2759"/>
<dbReference type="SMART" id="SM00271">
    <property type="entry name" value="DnaJ"/>
    <property type="match status" value="1"/>
</dbReference>
<keyword evidence="4" id="KW-0143">Chaperone</keyword>
<evidence type="ECO:0000256" key="1">
    <source>
        <dbReference type="ARBA" id="ARBA00004635"/>
    </source>
</evidence>
<feature type="transmembrane region" description="Helical" evidence="6">
    <location>
        <begin position="353"/>
        <end position="375"/>
    </location>
</feature>
<dbReference type="Pfam" id="PF00226">
    <property type="entry name" value="DnaJ"/>
    <property type="match status" value="1"/>
</dbReference>
<dbReference type="PANTHER" id="PTHR44027:SF7">
    <property type="entry name" value="DNAJ HOMOLOG SUBFAMILY C MEMBER 5 HOMOLOG"/>
    <property type="match status" value="1"/>
</dbReference>
<dbReference type="VEuPathDB" id="TriTrypDB:TcBrA4_0054960"/>
<comment type="subcellular location">
    <subcellularLocation>
        <location evidence="1">Membrane</location>
        <topology evidence="1">Lipid-anchor</topology>
    </subcellularLocation>
</comment>
<dbReference type="CDD" id="cd06257">
    <property type="entry name" value="DnaJ"/>
    <property type="match status" value="1"/>
</dbReference>
<feature type="transmembrane region" description="Helical" evidence="6">
    <location>
        <begin position="96"/>
        <end position="119"/>
    </location>
</feature>
<dbReference type="SUPFAM" id="SSF46565">
    <property type="entry name" value="Chaperone J-domain"/>
    <property type="match status" value="1"/>
</dbReference>
<keyword evidence="6" id="KW-0812">Transmembrane</keyword>
<protein>
    <submittedName>
        <fullName evidence="8">Putative heat shock protein</fullName>
    </submittedName>
</protein>
<dbReference type="VEuPathDB" id="TriTrypDB:C4B63_38g84"/>
<sequence length="451" mass="49532">MLQRTCSGSLYAVLEVARDATPQEIKKAYHRLALRLHPDKTGGTTTEQFTLIQEAQSILGDPRQRRVYDTFGRMGIESLRQFGDGMVVMTTAGIRCAFFIIAFWMLLWLLTLVLVIVRLDYNKGWPWAAVFAPAWVALVPLLLIGGLLVFHGATRREIASTLLGLMCFLVTFAVAMFVVGLSGALTWTIALAPSAAIYVFQSCFILRYLLPFQFRNGFAEFIPPGSSVCLSRMYWGFLLETVFEKLCCFSFISLALLRAAQTGGEDTSKPISFWIVFTPLILYFGCMTFVSAARRFFAGTVEGQSCLLSRLCHALTAAIGYASLLFMACMLAAKCQAEQNHKAVSLHPSAAVALLPLEVALALAVLLPSCIFYNAELLFGDVSTMDVAEDDGSLAPGGDDAFDRGGFMYKFMRNNYAKNGGRGETAAGSSEAYRGEWAPDPPHLKTTYRGI</sequence>
<dbReference type="VEuPathDB" id="TriTrypDB:TcYC6_0025190"/>
<reference evidence="8 9" key="1">
    <citation type="journal article" date="2018" name="Microb. Genom.">
        <title>Expanding an expanded genome: long-read sequencing of Trypanosoma cruzi.</title>
        <authorList>
            <person name="Berna L."/>
            <person name="Rodriguez M."/>
            <person name="Chiribao M.L."/>
            <person name="Parodi-Talice A."/>
            <person name="Pita S."/>
            <person name="Rijo G."/>
            <person name="Alvarez-Valin F."/>
            <person name="Robello C."/>
        </authorList>
    </citation>
    <scope>NUCLEOTIDE SEQUENCE [LARGE SCALE GENOMIC DNA]</scope>
    <source>
        <strain evidence="8 9">TCC</strain>
    </source>
</reference>
<accession>A0A2V2WAW6</accession>
<evidence type="ECO:0000256" key="4">
    <source>
        <dbReference type="ARBA" id="ARBA00023186"/>
    </source>
</evidence>
<dbReference type="VEuPathDB" id="TriTrypDB:TcCL_NonESM06589"/>
<keyword evidence="8" id="KW-0346">Stress response</keyword>
<feature type="transmembrane region" description="Helical" evidence="6">
    <location>
        <begin position="125"/>
        <end position="150"/>
    </location>
</feature>
<feature type="transmembrane region" description="Helical" evidence="6">
    <location>
        <begin position="311"/>
        <end position="333"/>
    </location>
</feature>
<dbReference type="Pfam" id="PF10269">
    <property type="entry name" value="Tmemb_185A"/>
    <property type="match status" value="1"/>
</dbReference>
<name>A0A2V2WAW6_TRYCR</name>
<dbReference type="VEuPathDB" id="TriTrypDB:TCSYLVIO_007174"/>
<comment type="caution">
    <text evidence="8">The sequence shown here is derived from an EMBL/GenBank/DDBJ whole genome shotgun (WGS) entry which is preliminary data.</text>
</comment>
<dbReference type="InterPro" id="IPR001623">
    <property type="entry name" value="DnaJ_domain"/>
</dbReference>
<keyword evidence="3" id="KW-0564">Palmitate</keyword>
<feature type="transmembrane region" description="Helical" evidence="6">
    <location>
        <begin position="187"/>
        <end position="210"/>
    </location>
</feature>
<dbReference type="VEuPathDB" id="TriTrypDB:TcCLB.510241.70"/>
<dbReference type="InterPro" id="IPR051434">
    <property type="entry name" value="DnaJ_C_subfamily_member5"/>
</dbReference>
<proteinExistence type="predicted"/>
<dbReference type="SMR" id="A0A2V2WAW6"/>
<dbReference type="VEuPathDB" id="TriTrypDB:ECC02_005324"/>
<dbReference type="VEuPathDB" id="TriTrypDB:BCY84_19942"/>
<gene>
    <name evidence="8" type="ORF">C3747_124g4</name>
</gene>
<evidence type="ECO:0000256" key="6">
    <source>
        <dbReference type="SAM" id="Phobius"/>
    </source>
</evidence>
<evidence type="ECO:0000259" key="7">
    <source>
        <dbReference type="PROSITE" id="PS50076"/>
    </source>
</evidence>
<evidence type="ECO:0000256" key="2">
    <source>
        <dbReference type="ARBA" id="ARBA00023136"/>
    </source>
</evidence>
<keyword evidence="5" id="KW-0449">Lipoprotein</keyword>
<evidence type="ECO:0000313" key="8">
    <source>
        <dbReference type="EMBL" id="PWV05780.1"/>
    </source>
</evidence>
<dbReference type="VEuPathDB" id="TriTrypDB:Tc_MARK_5912"/>